<feature type="signal peptide" evidence="1">
    <location>
        <begin position="1"/>
        <end position="27"/>
    </location>
</feature>
<dbReference type="PANTHER" id="PTHR21666">
    <property type="entry name" value="PEPTIDASE-RELATED"/>
    <property type="match status" value="1"/>
</dbReference>
<keyword evidence="1" id="KW-0732">Signal</keyword>
<evidence type="ECO:0000313" key="3">
    <source>
        <dbReference type="EMBL" id="MBM7715459.1"/>
    </source>
</evidence>
<dbReference type="PANTHER" id="PTHR21666:SF270">
    <property type="entry name" value="MUREIN HYDROLASE ACTIVATOR ENVC"/>
    <property type="match status" value="1"/>
</dbReference>
<evidence type="ECO:0000259" key="2">
    <source>
        <dbReference type="Pfam" id="PF01551"/>
    </source>
</evidence>
<reference evidence="3 4" key="1">
    <citation type="submission" date="2021-01" db="EMBL/GenBank/DDBJ databases">
        <title>Genomic Encyclopedia of Type Strains, Phase IV (KMG-IV): sequencing the most valuable type-strain genomes for metagenomic binning, comparative biology and taxonomic classification.</title>
        <authorList>
            <person name="Goeker M."/>
        </authorList>
    </citation>
    <scope>NUCLEOTIDE SEQUENCE [LARGE SCALE GENOMIC DNA]</scope>
    <source>
        <strain evidence="3 4">DSM 105453</strain>
    </source>
</reference>
<dbReference type="InterPro" id="IPR050570">
    <property type="entry name" value="Cell_wall_metabolism_enzyme"/>
</dbReference>
<feature type="chain" id="PRO_5045442630" description="M23ase beta-sheet core domain-containing protein" evidence="1">
    <location>
        <begin position="28"/>
        <end position="227"/>
    </location>
</feature>
<dbReference type="Pfam" id="PF01551">
    <property type="entry name" value="Peptidase_M23"/>
    <property type="match status" value="1"/>
</dbReference>
<dbReference type="Gene3D" id="2.70.70.10">
    <property type="entry name" value="Glucose Permease (Domain IIA)"/>
    <property type="match status" value="1"/>
</dbReference>
<dbReference type="Proteomes" id="UP000823485">
    <property type="component" value="Unassembled WGS sequence"/>
</dbReference>
<dbReference type="EMBL" id="JAFBFH010000014">
    <property type="protein sequence ID" value="MBM7715459.1"/>
    <property type="molecule type" value="Genomic_DNA"/>
</dbReference>
<feature type="domain" description="M23ase beta-sheet core" evidence="2">
    <location>
        <begin position="49"/>
        <end position="139"/>
    </location>
</feature>
<comment type="caution">
    <text evidence="3">The sequence shown here is derived from an EMBL/GenBank/DDBJ whole genome shotgun (WGS) entry which is preliminary data.</text>
</comment>
<gene>
    <name evidence="3" type="ORF">JOC94_002446</name>
</gene>
<name>A0ABS2R8F1_9BACI</name>
<evidence type="ECO:0000313" key="4">
    <source>
        <dbReference type="Proteomes" id="UP000823485"/>
    </source>
</evidence>
<dbReference type="SUPFAM" id="SSF51261">
    <property type="entry name" value="Duplicated hybrid motif"/>
    <property type="match status" value="1"/>
</dbReference>
<keyword evidence="4" id="KW-1185">Reference proteome</keyword>
<dbReference type="RefSeq" id="WP_205179398.1">
    <property type="nucleotide sequence ID" value="NZ_JAFBFH010000014.1"/>
</dbReference>
<evidence type="ECO:0000256" key="1">
    <source>
        <dbReference type="SAM" id="SignalP"/>
    </source>
</evidence>
<protein>
    <recommendedName>
        <fullName evidence="2">M23ase beta-sheet core domain-containing protein</fullName>
    </recommendedName>
</protein>
<organism evidence="3 4">
    <name type="scientific">Siminovitchia thermophila</name>
    <dbReference type="NCBI Taxonomy" id="1245522"/>
    <lineage>
        <taxon>Bacteria</taxon>
        <taxon>Bacillati</taxon>
        <taxon>Bacillota</taxon>
        <taxon>Bacilli</taxon>
        <taxon>Bacillales</taxon>
        <taxon>Bacillaceae</taxon>
        <taxon>Siminovitchia</taxon>
    </lineage>
</organism>
<dbReference type="CDD" id="cd12797">
    <property type="entry name" value="M23_peptidase"/>
    <property type="match status" value="1"/>
</dbReference>
<sequence>MKVLKKHVLIVALLIGALFFVGNNASAAVNNAFIKPTEGVLTQGFKKGVHNGVDIAKRGYVKVVASASGTVSRSEYSQSYGHVIYIKHNIRGVNYETVYAHLSRRNVKVGDKVYQGQMIGLMGNTGNSKGQHLHFEIHQPSWNGSKSYALNPMNYISNREGKFKSGNFTYQDGTEDILVYPISYGSNTDLTLNITSKSATKGEYTVYLQRKINNKWENVCIWQVKNV</sequence>
<dbReference type="InterPro" id="IPR016047">
    <property type="entry name" value="M23ase_b-sheet_dom"/>
</dbReference>
<proteinExistence type="predicted"/>
<accession>A0ABS2R8F1</accession>
<dbReference type="InterPro" id="IPR011055">
    <property type="entry name" value="Dup_hybrid_motif"/>
</dbReference>